<dbReference type="PRINTS" id="PR00039">
    <property type="entry name" value="HTHLYSR"/>
</dbReference>
<dbReference type="KEGG" id="vbh:CMV30_10615"/>
<keyword evidence="8" id="KW-1185">Reference proteome</keyword>
<evidence type="ECO:0000256" key="2">
    <source>
        <dbReference type="ARBA" id="ARBA00023015"/>
    </source>
</evidence>
<keyword evidence="3" id="KW-0238">DNA-binding</keyword>
<dbReference type="OrthoDB" id="9785745at2"/>
<evidence type="ECO:0000313" key="7">
    <source>
        <dbReference type="EMBL" id="ATC64371.1"/>
    </source>
</evidence>
<dbReference type="FunFam" id="1.10.10.10:FF:000001">
    <property type="entry name" value="LysR family transcriptional regulator"/>
    <property type="match status" value="1"/>
</dbReference>
<evidence type="ECO:0000256" key="1">
    <source>
        <dbReference type="ARBA" id="ARBA00009437"/>
    </source>
</evidence>
<evidence type="ECO:0000259" key="6">
    <source>
        <dbReference type="PROSITE" id="PS50931"/>
    </source>
</evidence>
<dbReference type="SUPFAM" id="SSF53850">
    <property type="entry name" value="Periplasmic binding protein-like II"/>
    <property type="match status" value="1"/>
</dbReference>
<name>A0A290QJ59_9BACT</name>
<comment type="similarity">
    <text evidence="1">Belongs to the LysR transcriptional regulatory family.</text>
</comment>
<dbReference type="NCBIfam" id="NF008284">
    <property type="entry name" value="PRK11062.1"/>
    <property type="match status" value="1"/>
</dbReference>
<gene>
    <name evidence="7" type="ORF">CMV30_10615</name>
</gene>
<dbReference type="Gene3D" id="3.40.190.290">
    <property type="match status" value="1"/>
</dbReference>
<evidence type="ECO:0000256" key="4">
    <source>
        <dbReference type="ARBA" id="ARBA00023159"/>
    </source>
</evidence>
<dbReference type="InterPro" id="IPR036388">
    <property type="entry name" value="WH-like_DNA-bd_sf"/>
</dbReference>
<keyword evidence="5" id="KW-0804">Transcription</keyword>
<dbReference type="AlphaFoldDB" id="A0A290QJ59"/>
<reference evidence="7 8" key="1">
    <citation type="submission" date="2017-09" db="EMBL/GenBank/DDBJ databases">
        <title>Complete genome sequence of Verrucomicrobial strain HZ-65, isolated from freshwater.</title>
        <authorList>
            <person name="Choi A."/>
        </authorList>
    </citation>
    <scope>NUCLEOTIDE SEQUENCE [LARGE SCALE GENOMIC DNA]</scope>
    <source>
        <strain evidence="7 8">HZ-65</strain>
    </source>
</reference>
<dbReference type="InterPro" id="IPR000847">
    <property type="entry name" value="LysR_HTH_N"/>
</dbReference>
<dbReference type="GO" id="GO:2000142">
    <property type="term" value="P:regulation of DNA-templated transcription initiation"/>
    <property type="evidence" value="ECO:0007669"/>
    <property type="project" value="TreeGrafter"/>
</dbReference>
<dbReference type="Pfam" id="PF03466">
    <property type="entry name" value="LysR_substrate"/>
    <property type="match status" value="1"/>
</dbReference>
<dbReference type="Proteomes" id="UP000217265">
    <property type="component" value="Chromosome"/>
</dbReference>
<proteinExistence type="inferred from homology"/>
<organism evidence="7 8">
    <name type="scientific">Nibricoccus aquaticus</name>
    <dbReference type="NCBI Taxonomy" id="2576891"/>
    <lineage>
        <taxon>Bacteria</taxon>
        <taxon>Pseudomonadati</taxon>
        <taxon>Verrucomicrobiota</taxon>
        <taxon>Opitutia</taxon>
        <taxon>Opitutales</taxon>
        <taxon>Opitutaceae</taxon>
        <taxon>Nibricoccus</taxon>
    </lineage>
</organism>
<dbReference type="InterPro" id="IPR036390">
    <property type="entry name" value="WH_DNA-bd_sf"/>
</dbReference>
<keyword evidence="2" id="KW-0805">Transcription regulation</keyword>
<accession>A0A290QJ59</accession>
<dbReference type="PROSITE" id="PS50931">
    <property type="entry name" value="HTH_LYSR"/>
    <property type="match status" value="1"/>
</dbReference>
<dbReference type="Gene3D" id="1.10.10.10">
    <property type="entry name" value="Winged helix-like DNA-binding domain superfamily/Winged helix DNA-binding domain"/>
    <property type="match status" value="1"/>
</dbReference>
<evidence type="ECO:0000256" key="5">
    <source>
        <dbReference type="ARBA" id="ARBA00023163"/>
    </source>
</evidence>
<sequence>MDWLNYHHLRYFWTVAKEGGLRQAAERLHVSQPSISAQIRELEEALGERLFRRQGRANVLTDAGQIALRYADEIFNLGRELANAVKQSPSAQAIRLHVGVADALPKLVTNEILKPVFEMAQQVHVICREGKAAELIAHLAAHRLDIVLADEPASSSHQGRVFNHHLGESGVTFCAERKLAAALKRGFPKSLNHARALLPAETTALRRSLEKWFQAIGVRPQVVADFEDAALMKVVAAEGKGFVAIPTIVATEATARYGLHVIGATDRCVENVYAITAERRISHPAVTLITEGARELFA</sequence>
<dbReference type="InterPro" id="IPR005119">
    <property type="entry name" value="LysR_subst-bd"/>
</dbReference>
<dbReference type="Pfam" id="PF00126">
    <property type="entry name" value="HTH_1"/>
    <property type="match status" value="1"/>
</dbReference>
<dbReference type="SUPFAM" id="SSF46785">
    <property type="entry name" value="Winged helix' DNA-binding domain"/>
    <property type="match status" value="1"/>
</dbReference>
<dbReference type="PANTHER" id="PTHR30293">
    <property type="entry name" value="TRANSCRIPTIONAL REGULATORY PROTEIN NAC-RELATED"/>
    <property type="match status" value="1"/>
</dbReference>
<dbReference type="RefSeq" id="WP_096056003.1">
    <property type="nucleotide sequence ID" value="NZ_CP023344.1"/>
</dbReference>
<keyword evidence="4" id="KW-0010">Activator</keyword>
<dbReference type="PANTHER" id="PTHR30293:SF2">
    <property type="entry name" value="TRANSCRIPTIONAL ACTIVATOR PROTEIN NHAR"/>
    <property type="match status" value="1"/>
</dbReference>
<feature type="domain" description="HTH lysR-type" evidence="6">
    <location>
        <begin position="4"/>
        <end position="61"/>
    </location>
</feature>
<dbReference type="EMBL" id="CP023344">
    <property type="protein sequence ID" value="ATC64371.1"/>
    <property type="molecule type" value="Genomic_DNA"/>
</dbReference>
<dbReference type="GO" id="GO:0003700">
    <property type="term" value="F:DNA-binding transcription factor activity"/>
    <property type="evidence" value="ECO:0007669"/>
    <property type="project" value="InterPro"/>
</dbReference>
<protein>
    <submittedName>
        <fullName evidence="7">Transcriptional activator NhaR</fullName>
    </submittedName>
</protein>
<evidence type="ECO:0000313" key="8">
    <source>
        <dbReference type="Proteomes" id="UP000217265"/>
    </source>
</evidence>
<dbReference type="GO" id="GO:0003677">
    <property type="term" value="F:DNA binding"/>
    <property type="evidence" value="ECO:0007669"/>
    <property type="project" value="UniProtKB-KW"/>
</dbReference>
<evidence type="ECO:0000256" key="3">
    <source>
        <dbReference type="ARBA" id="ARBA00023125"/>
    </source>
</evidence>